<evidence type="ECO:0000256" key="1">
    <source>
        <dbReference type="ARBA" id="ARBA00022729"/>
    </source>
</evidence>
<dbReference type="PANTHER" id="PTHR10161:SF14">
    <property type="entry name" value="TARTRATE-RESISTANT ACID PHOSPHATASE TYPE 5"/>
    <property type="match status" value="1"/>
</dbReference>
<dbReference type="HOGENOM" id="CLU_043332_2_0_3"/>
<keyword evidence="1" id="KW-0732">Signal</keyword>
<accession>B0C158</accession>
<dbReference type="AlphaFoldDB" id="B0C158"/>
<keyword evidence="2" id="KW-0378">Hydrolase</keyword>
<sequence length="320" mass="36005">MSFNRRKFLSLVSLSGLGVGVLHHQAQSQEPIQERLDSRTQIPDSALSHLRFVAVGDVGTGKRPQFKVAQAMMAYCKQYPFSLVWLVGDNIYNSGDIHRVKNVFEKPYNDLLQNGVTFHAVLGNHDIRSNEGKDQLRYPGYNMLGRYYTFGDELAQFFALDTNPGNHWTAQLEWLEQALSRSQATWKIVLGHHNIYSSGWHGAFQHLVESWGPLMGHVPSHSMLLKQLPPLFNKYGVQLYINGHEHHYERTQPIRGTTYLTCGIGGAKLRPCHSSAWTAFATSQFGFAALEVFKDKLSIQGIGVDGNCFDQGIVRQASEV</sequence>
<dbReference type="Gene3D" id="3.60.21.10">
    <property type="match status" value="1"/>
</dbReference>
<protein>
    <submittedName>
        <fullName evidence="4">Metallophosphoesterase</fullName>
    </submittedName>
</protein>
<feature type="domain" description="Calcineurin-like phosphoesterase" evidence="3">
    <location>
        <begin position="50"/>
        <end position="248"/>
    </location>
</feature>
<dbReference type="KEGG" id="amr:AM1_3464"/>
<dbReference type="SUPFAM" id="SSF56300">
    <property type="entry name" value="Metallo-dependent phosphatases"/>
    <property type="match status" value="1"/>
</dbReference>
<organism evidence="4 5">
    <name type="scientific">Acaryochloris marina (strain MBIC 11017)</name>
    <dbReference type="NCBI Taxonomy" id="329726"/>
    <lineage>
        <taxon>Bacteria</taxon>
        <taxon>Bacillati</taxon>
        <taxon>Cyanobacteriota</taxon>
        <taxon>Cyanophyceae</taxon>
        <taxon>Acaryochloridales</taxon>
        <taxon>Acaryochloridaceae</taxon>
        <taxon>Acaryochloris</taxon>
    </lineage>
</organism>
<dbReference type="EMBL" id="CP000828">
    <property type="protein sequence ID" value="ABW28456.1"/>
    <property type="molecule type" value="Genomic_DNA"/>
</dbReference>
<dbReference type="InterPro" id="IPR029052">
    <property type="entry name" value="Metallo-depent_PP-like"/>
</dbReference>
<dbReference type="RefSeq" id="WP_012163854.1">
    <property type="nucleotide sequence ID" value="NC_009925.1"/>
</dbReference>
<dbReference type="STRING" id="329726.AM1_3464"/>
<evidence type="ECO:0000256" key="2">
    <source>
        <dbReference type="ARBA" id="ARBA00022801"/>
    </source>
</evidence>
<dbReference type="InterPro" id="IPR051558">
    <property type="entry name" value="Metallophosphoesterase_PAP"/>
</dbReference>
<dbReference type="InterPro" id="IPR004843">
    <property type="entry name" value="Calcineurin-like_PHP"/>
</dbReference>
<dbReference type="Proteomes" id="UP000000268">
    <property type="component" value="Chromosome"/>
</dbReference>
<reference evidence="4 5" key="1">
    <citation type="journal article" date="2008" name="Proc. Natl. Acad. Sci. U.S.A.">
        <title>Niche adaptation and genome expansion in the chlorophyll d-producing cyanobacterium Acaryochloris marina.</title>
        <authorList>
            <person name="Swingley W.D."/>
            <person name="Chen M."/>
            <person name="Cheung P.C."/>
            <person name="Conrad A.L."/>
            <person name="Dejesa L.C."/>
            <person name="Hao J."/>
            <person name="Honchak B.M."/>
            <person name="Karbach L.E."/>
            <person name="Kurdoglu A."/>
            <person name="Lahiri S."/>
            <person name="Mastrian S.D."/>
            <person name="Miyashita H."/>
            <person name="Page L."/>
            <person name="Ramakrishna P."/>
            <person name="Satoh S."/>
            <person name="Sattley W.M."/>
            <person name="Shimada Y."/>
            <person name="Taylor H.L."/>
            <person name="Tomo T."/>
            <person name="Tsuchiya T."/>
            <person name="Wang Z.T."/>
            <person name="Raymond J."/>
            <person name="Mimuro M."/>
            <person name="Blankenship R.E."/>
            <person name="Touchman J.W."/>
        </authorList>
    </citation>
    <scope>NUCLEOTIDE SEQUENCE [LARGE SCALE GENOMIC DNA]</scope>
    <source>
        <strain evidence="5">MBIC 11017</strain>
    </source>
</reference>
<name>B0C158_ACAM1</name>
<evidence type="ECO:0000313" key="5">
    <source>
        <dbReference type="Proteomes" id="UP000000268"/>
    </source>
</evidence>
<evidence type="ECO:0000259" key="3">
    <source>
        <dbReference type="Pfam" id="PF00149"/>
    </source>
</evidence>
<gene>
    <name evidence="4" type="ordered locus">AM1_3464</name>
</gene>
<keyword evidence="5" id="KW-1185">Reference proteome</keyword>
<dbReference type="PANTHER" id="PTHR10161">
    <property type="entry name" value="TARTRATE-RESISTANT ACID PHOSPHATASE TYPE 5"/>
    <property type="match status" value="1"/>
</dbReference>
<dbReference type="Pfam" id="PF00149">
    <property type="entry name" value="Metallophos"/>
    <property type="match status" value="1"/>
</dbReference>
<proteinExistence type="predicted"/>
<dbReference type="GO" id="GO:0016787">
    <property type="term" value="F:hydrolase activity"/>
    <property type="evidence" value="ECO:0007669"/>
    <property type="project" value="UniProtKB-KW"/>
</dbReference>
<dbReference type="eggNOG" id="COG1409">
    <property type="taxonomic scope" value="Bacteria"/>
</dbReference>
<evidence type="ECO:0000313" key="4">
    <source>
        <dbReference type="EMBL" id="ABW28456.1"/>
    </source>
</evidence>
<dbReference type="OrthoDB" id="9809781at2"/>